<dbReference type="GO" id="GO:0004602">
    <property type="term" value="F:glutathione peroxidase activity"/>
    <property type="evidence" value="ECO:0007669"/>
    <property type="project" value="TreeGrafter"/>
</dbReference>
<evidence type="ECO:0000256" key="3">
    <source>
        <dbReference type="ARBA" id="ARBA00022751"/>
    </source>
</evidence>
<dbReference type="RefSeq" id="XP_038063411.1">
    <property type="nucleotide sequence ID" value="XM_038207483.1"/>
</dbReference>
<dbReference type="PANTHER" id="PTHR10250">
    <property type="entry name" value="MICROSOMAL GLUTATHIONE S-TRANSFERASE"/>
    <property type="match status" value="1"/>
</dbReference>
<dbReference type="OMA" id="HKYFWGY"/>
<evidence type="ECO:0008006" key="10">
    <source>
        <dbReference type="Google" id="ProtNLM"/>
    </source>
</evidence>
<dbReference type="EnsemblMetazoa" id="XM_038207483.1">
    <property type="protein sequence ID" value="XP_038063411.1"/>
    <property type="gene ID" value="LOC119734126"/>
</dbReference>
<sequence length="162" mass="17994">MSASILSLLLRDEAMIFPAVVSLLHAYQLANMAKAVGSLRRKFKVSPPAINGDPGFERGFRAQQNTLEFTPMFMILLWIAAKFLNPVLASVTALLYIKARSDYFTGYCARAEERRGPFGRSVNIIMLLFAYSAIGLTHTILATYFNVNIPKLVGLGDYILLD</sequence>
<dbReference type="GO" id="GO:0005635">
    <property type="term" value="C:nuclear envelope"/>
    <property type="evidence" value="ECO:0007669"/>
    <property type="project" value="TreeGrafter"/>
</dbReference>
<evidence type="ECO:0000313" key="9">
    <source>
        <dbReference type="Proteomes" id="UP000887568"/>
    </source>
</evidence>
<dbReference type="InterPro" id="IPR023352">
    <property type="entry name" value="MAPEG-like_dom_sf"/>
</dbReference>
<accession>A0A914AIN4</accession>
<dbReference type="Pfam" id="PF01124">
    <property type="entry name" value="MAPEG"/>
    <property type="match status" value="1"/>
</dbReference>
<dbReference type="SUPFAM" id="SSF161084">
    <property type="entry name" value="MAPEG domain-like"/>
    <property type="match status" value="1"/>
</dbReference>
<dbReference type="Gene3D" id="1.20.120.550">
    <property type="entry name" value="Membrane associated eicosanoid/glutathione metabolism-like domain"/>
    <property type="match status" value="1"/>
</dbReference>
<name>A0A914AIN4_PATMI</name>
<dbReference type="GO" id="GO:0004364">
    <property type="term" value="F:glutathione transferase activity"/>
    <property type="evidence" value="ECO:0007669"/>
    <property type="project" value="TreeGrafter"/>
</dbReference>
<evidence type="ECO:0000256" key="5">
    <source>
        <dbReference type="ARBA" id="ARBA00022989"/>
    </source>
</evidence>
<evidence type="ECO:0000256" key="6">
    <source>
        <dbReference type="ARBA" id="ARBA00023136"/>
    </source>
</evidence>
<comment type="subcellular location">
    <subcellularLocation>
        <location evidence="1">Endoplasmic reticulum membrane</location>
        <topology evidence="1">Multi-pass membrane protein</topology>
    </subcellularLocation>
</comment>
<keyword evidence="5 7" id="KW-1133">Transmembrane helix</keyword>
<dbReference type="PANTHER" id="PTHR10250:SF15">
    <property type="entry name" value="MICROSOMAL GLUTATHIONE S-TRANSFERASE-RELATED"/>
    <property type="match status" value="1"/>
</dbReference>
<dbReference type="InterPro" id="IPR050997">
    <property type="entry name" value="MAPEG"/>
</dbReference>
<dbReference type="GeneID" id="119734126"/>
<dbReference type="InterPro" id="IPR001129">
    <property type="entry name" value="Membr-assoc_MAPEG"/>
</dbReference>
<dbReference type="Proteomes" id="UP000887568">
    <property type="component" value="Unplaced"/>
</dbReference>
<proteinExistence type="predicted"/>
<dbReference type="GO" id="GO:0008047">
    <property type="term" value="F:enzyme activator activity"/>
    <property type="evidence" value="ECO:0007669"/>
    <property type="project" value="InterPro"/>
</dbReference>
<keyword evidence="4" id="KW-0256">Endoplasmic reticulum</keyword>
<dbReference type="FunFam" id="1.20.120.550:FF:000003">
    <property type="entry name" value="Leukotriene C4 synthase"/>
    <property type="match status" value="1"/>
</dbReference>
<evidence type="ECO:0000256" key="4">
    <source>
        <dbReference type="ARBA" id="ARBA00022824"/>
    </source>
</evidence>
<dbReference type="OrthoDB" id="410651at2759"/>
<reference evidence="8" key="1">
    <citation type="submission" date="2022-11" db="UniProtKB">
        <authorList>
            <consortium name="EnsemblMetazoa"/>
        </authorList>
    </citation>
    <scope>IDENTIFICATION</scope>
</reference>
<dbReference type="GO" id="GO:0005789">
    <property type="term" value="C:endoplasmic reticulum membrane"/>
    <property type="evidence" value="ECO:0007669"/>
    <property type="project" value="UniProtKB-SubCell"/>
</dbReference>
<keyword evidence="6 7" id="KW-0472">Membrane</keyword>
<keyword evidence="2 7" id="KW-0812">Transmembrane</keyword>
<keyword evidence="3" id="KW-0434">Leukotriene biosynthesis</keyword>
<feature type="transmembrane region" description="Helical" evidence="7">
    <location>
        <begin position="75"/>
        <end position="97"/>
    </location>
</feature>
<dbReference type="AlphaFoldDB" id="A0A914AIN4"/>
<evidence type="ECO:0000313" key="8">
    <source>
        <dbReference type="EnsemblMetazoa" id="XP_038063411.1"/>
    </source>
</evidence>
<protein>
    <recommendedName>
        <fullName evidence="10">Microsomal glutathione S-transferase 2</fullName>
    </recommendedName>
</protein>
<dbReference type="InterPro" id="IPR001446">
    <property type="entry name" value="5_LipOase_AP"/>
</dbReference>
<dbReference type="PRINTS" id="PR00488">
    <property type="entry name" value="5LPOXGNASEAP"/>
</dbReference>
<organism evidence="8 9">
    <name type="scientific">Patiria miniata</name>
    <name type="common">Bat star</name>
    <name type="synonym">Asterina miniata</name>
    <dbReference type="NCBI Taxonomy" id="46514"/>
    <lineage>
        <taxon>Eukaryota</taxon>
        <taxon>Metazoa</taxon>
        <taxon>Echinodermata</taxon>
        <taxon>Eleutherozoa</taxon>
        <taxon>Asterozoa</taxon>
        <taxon>Asteroidea</taxon>
        <taxon>Valvatacea</taxon>
        <taxon>Valvatida</taxon>
        <taxon>Asterinidae</taxon>
        <taxon>Patiria</taxon>
    </lineage>
</organism>
<evidence type="ECO:0000256" key="2">
    <source>
        <dbReference type="ARBA" id="ARBA00022692"/>
    </source>
</evidence>
<keyword evidence="9" id="KW-1185">Reference proteome</keyword>
<evidence type="ECO:0000256" key="1">
    <source>
        <dbReference type="ARBA" id="ARBA00004477"/>
    </source>
</evidence>
<dbReference type="GO" id="GO:0019370">
    <property type="term" value="P:leukotriene biosynthetic process"/>
    <property type="evidence" value="ECO:0007669"/>
    <property type="project" value="UniProtKB-KW"/>
</dbReference>
<feature type="transmembrane region" description="Helical" evidence="7">
    <location>
        <begin position="124"/>
        <end position="145"/>
    </location>
</feature>
<evidence type="ECO:0000256" key="7">
    <source>
        <dbReference type="SAM" id="Phobius"/>
    </source>
</evidence>